<evidence type="ECO:0000313" key="2">
    <source>
        <dbReference type="Proteomes" id="UP000538147"/>
    </source>
</evidence>
<comment type="caution">
    <text evidence="1">The sequence shown here is derived from an EMBL/GenBank/DDBJ whole genome shotgun (WGS) entry which is preliminary data.</text>
</comment>
<accession>A0A841LGJ1</accession>
<protein>
    <submittedName>
        <fullName evidence="1">Uncharacterized protein</fullName>
    </submittedName>
</protein>
<evidence type="ECO:0000313" key="1">
    <source>
        <dbReference type="EMBL" id="MBB6228915.1"/>
    </source>
</evidence>
<dbReference type="EMBL" id="JACIIV010000027">
    <property type="protein sequence ID" value="MBB6228915.1"/>
    <property type="molecule type" value="Genomic_DNA"/>
</dbReference>
<proteinExistence type="predicted"/>
<dbReference type="AlphaFoldDB" id="A0A841LGJ1"/>
<reference evidence="1 2" key="1">
    <citation type="submission" date="2020-08" db="EMBL/GenBank/DDBJ databases">
        <title>Genomic Encyclopedia of Type Strains, Phase IV (KMG-IV): sequencing the most valuable type-strain genomes for metagenomic binning, comparative biology and taxonomic classification.</title>
        <authorList>
            <person name="Goeker M."/>
        </authorList>
    </citation>
    <scope>NUCLEOTIDE SEQUENCE [LARGE SCALE GENOMIC DNA]</scope>
    <source>
        <strain evidence="1 2">DSM 102189</strain>
    </source>
</reference>
<dbReference type="RefSeq" id="WP_274603700.1">
    <property type="nucleotide sequence ID" value="NZ_BMOX01000065.1"/>
</dbReference>
<keyword evidence="2" id="KW-1185">Reference proteome</keyword>
<sequence>MRIAPVNTWFKPKRIGWGWTPARPEGWAAIAAFIVLLAALAG</sequence>
<name>A0A841LGJ1_9SPHN</name>
<organism evidence="1 2">
    <name type="scientific">Polymorphobacter multimanifer</name>
    <dbReference type="NCBI Taxonomy" id="1070431"/>
    <lineage>
        <taxon>Bacteria</taxon>
        <taxon>Pseudomonadati</taxon>
        <taxon>Pseudomonadota</taxon>
        <taxon>Alphaproteobacteria</taxon>
        <taxon>Sphingomonadales</taxon>
        <taxon>Sphingosinicellaceae</taxon>
        <taxon>Polymorphobacter</taxon>
    </lineage>
</organism>
<dbReference type="Proteomes" id="UP000538147">
    <property type="component" value="Unassembled WGS sequence"/>
</dbReference>
<gene>
    <name evidence="1" type="ORF">FHS79_003109</name>
</gene>